<dbReference type="Proteomes" id="UP000241284">
    <property type="component" value="Unassembled WGS sequence"/>
</dbReference>
<reference evidence="12 13" key="1">
    <citation type="submission" date="2017-04" db="EMBL/GenBank/DDBJ databases">
        <title>Novel microbial lineages endemic to geothermal iron-oxide mats fill important gaps in the evolutionary history of Archaea.</title>
        <authorList>
            <person name="Jay Z.J."/>
            <person name="Beam J.P."/>
            <person name="Dlakic M."/>
            <person name="Rusch D.B."/>
            <person name="Kozubal M.A."/>
            <person name="Inskeep W.P."/>
        </authorList>
    </citation>
    <scope>NUCLEOTIDE SEQUENCE [LARGE SCALE GENOMIC DNA]</scope>
    <source>
        <strain evidence="12">ECH_B_2</strain>
    </source>
</reference>
<feature type="binding site" evidence="9">
    <location>
        <begin position="36"/>
        <end position="38"/>
    </location>
    <ligand>
        <name>substrate</name>
    </ligand>
</feature>
<dbReference type="GO" id="GO:0005524">
    <property type="term" value="F:ATP binding"/>
    <property type="evidence" value="ECO:0007669"/>
    <property type="project" value="UniProtKB-KW"/>
</dbReference>
<evidence type="ECO:0000256" key="3">
    <source>
        <dbReference type="ARBA" id="ARBA00013061"/>
    </source>
</evidence>
<organism evidence="12 13">
    <name type="scientific">Candidatus Marsarchaeota G2 archaeon ECH_B_2</name>
    <dbReference type="NCBI Taxonomy" id="1978160"/>
    <lineage>
        <taxon>Archaea</taxon>
        <taxon>Candidatus Marsarchaeota</taxon>
        <taxon>Candidatus Marsarchaeota group 2</taxon>
    </lineage>
</organism>
<comment type="pathway">
    <text evidence="9">Carbohydrate degradation; glycolysis; pyruvate from D-glyceraldehyde 3-phosphate: step 2/5.</text>
</comment>
<keyword evidence="7 9" id="KW-0418">Kinase</keyword>
<dbReference type="UniPathway" id="UPA00109">
    <property type="reaction ID" value="UER00185"/>
</dbReference>
<feature type="binding site" evidence="9">
    <location>
        <position position="53"/>
    </location>
    <ligand>
        <name>substrate</name>
    </ligand>
</feature>
<keyword evidence="8 9" id="KW-0067">ATP-binding</keyword>
<dbReference type="Gene3D" id="3.40.50.1260">
    <property type="entry name" value="Phosphoglycerate kinase, N-terminal domain"/>
    <property type="match status" value="2"/>
</dbReference>
<evidence type="ECO:0000256" key="6">
    <source>
        <dbReference type="ARBA" id="ARBA00022741"/>
    </source>
</evidence>
<evidence type="ECO:0000313" key="13">
    <source>
        <dbReference type="Proteomes" id="UP000241284"/>
    </source>
</evidence>
<dbReference type="InterPro" id="IPR036043">
    <property type="entry name" value="Phosphoglycerate_kinase_sf"/>
</dbReference>
<evidence type="ECO:0000256" key="1">
    <source>
        <dbReference type="ARBA" id="ARBA00000642"/>
    </source>
</evidence>
<keyword evidence="9" id="KW-0963">Cytoplasm</keyword>
<evidence type="ECO:0000256" key="5">
    <source>
        <dbReference type="ARBA" id="ARBA00022679"/>
    </source>
</evidence>
<keyword evidence="5 9" id="KW-0808">Transferase</keyword>
<evidence type="ECO:0000256" key="4">
    <source>
        <dbReference type="ARBA" id="ARBA00016471"/>
    </source>
</evidence>
<evidence type="ECO:0000256" key="8">
    <source>
        <dbReference type="ARBA" id="ARBA00022840"/>
    </source>
</evidence>
<dbReference type="AlphaFoldDB" id="A0A2R6B976"/>
<dbReference type="PANTHER" id="PTHR11406:SF23">
    <property type="entry name" value="PHOSPHOGLYCERATE KINASE 1, CHLOROPLASTIC-RELATED"/>
    <property type="match status" value="1"/>
</dbReference>
<proteinExistence type="inferred from homology"/>
<protein>
    <recommendedName>
        <fullName evidence="4 9">Phosphoglycerate kinase</fullName>
        <ecNumber evidence="3 9">2.7.2.3</ecNumber>
    </recommendedName>
</protein>
<dbReference type="InterPro" id="IPR015824">
    <property type="entry name" value="Phosphoglycerate_kinase_N"/>
</dbReference>
<dbReference type="GO" id="GO:0006096">
    <property type="term" value="P:glycolytic process"/>
    <property type="evidence" value="ECO:0007669"/>
    <property type="project" value="UniProtKB-UniRule"/>
</dbReference>
<comment type="subcellular location">
    <subcellularLocation>
        <location evidence="9">Cytoplasm</location>
    </subcellularLocation>
</comment>
<dbReference type="FunFam" id="3.40.50.1260:FF:000006">
    <property type="entry name" value="Phosphoglycerate kinase"/>
    <property type="match status" value="1"/>
</dbReference>
<evidence type="ECO:0000256" key="9">
    <source>
        <dbReference type="HAMAP-Rule" id="MF_00145"/>
    </source>
</evidence>
<dbReference type="InterPro" id="IPR001576">
    <property type="entry name" value="Phosphoglycerate_kinase"/>
</dbReference>
<sequence>MGFLVLSLPDKRLSVPEHVSMDEMRFGGLVTLLRVDINSPIDPLTGKIIDHTRIKSHIPTIKNLIDQGAKTVLLAHQGQRGSQDFISLRNHAEILSSILGTEVKFVPEVYGKHVDEELIRLKDGEVLMLENTRFVDDETREVSYEEHSKSPFVRSLSSRASAYINDAFAAAHRNHASLVGFPYILPAFAGELMEAELNALNRVVGGNLRPTVFLIGGGKVADSIRMILRILESNSADKVVVTGLVGNIFLLASGARLGKKMSAYVAEKGLEDALIAAHKILTEYSSKVVLPVDIAVERSGKRVEVDLQSVAEDDSVMDIGERTISIVRDEISGFRTAFMRGPAGVVEKPGFEVGTSKLLQLLADLKIYTVIGGGHTRIMAEKMGLVEKLGYASTGGGALLTFLSGEPLPALVALSQAAQRTRLFVKKLDARVERP</sequence>
<dbReference type="GO" id="GO:0043531">
    <property type="term" value="F:ADP binding"/>
    <property type="evidence" value="ECO:0007669"/>
    <property type="project" value="TreeGrafter"/>
</dbReference>
<comment type="catalytic activity">
    <reaction evidence="1 9 11">
        <text>(2R)-3-phosphoglycerate + ATP = (2R)-3-phospho-glyceroyl phosphate + ADP</text>
        <dbReference type="Rhea" id="RHEA:14801"/>
        <dbReference type="ChEBI" id="CHEBI:30616"/>
        <dbReference type="ChEBI" id="CHEBI:57604"/>
        <dbReference type="ChEBI" id="CHEBI:58272"/>
        <dbReference type="ChEBI" id="CHEBI:456216"/>
        <dbReference type="EC" id="2.7.2.3"/>
    </reaction>
</comment>
<evidence type="ECO:0000256" key="7">
    <source>
        <dbReference type="ARBA" id="ARBA00022777"/>
    </source>
</evidence>
<dbReference type="Pfam" id="PF00162">
    <property type="entry name" value="PGK"/>
    <property type="match status" value="1"/>
</dbReference>
<dbReference type="EC" id="2.7.2.3" evidence="3 9"/>
<dbReference type="GO" id="GO:0006094">
    <property type="term" value="P:gluconeogenesis"/>
    <property type="evidence" value="ECO:0007669"/>
    <property type="project" value="TreeGrafter"/>
</dbReference>
<name>A0A2R6B976_9ARCH</name>
<feature type="binding site" evidence="9">
    <location>
        <position position="173"/>
    </location>
    <ligand>
        <name>substrate</name>
    </ligand>
</feature>
<dbReference type="InterPro" id="IPR015911">
    <property type="entry name" value="Phosphoglycerate_kinase_CS"/>
</dbReference>
<keyword evidence="6 9" id="KW-0547">Nucleotide-binding</keyword>
<comment type="caution">
    <text evidence="9">Lacks conserved residue(s) required for the propagation of feature annotation.</text>
</comment>
<dbReference type="PRINTS" id="PR00477">
    <property type="entry name" value="PHGLYCKINASE"/>
</dbReference>
<evidence type="ECO:0000313" key="12">
    <source>
        <dbReference type="EMBL" id="PSN95132.1"/>
    </source>
</evidence>
<dbReference type="GO" id="GO:0004618">
    <property type="term" value="F:phosphoglycerate kinase activity"/>
    <property type="evidence" value="ECO:0007669"/>
    <property type="project" value="UniProtKB-UniRule"/>
</dbReference>
<dbReference type="GO" id="GO:0005829">
    <property type="term" value="C:cytosol"/>
    <property type="evidence" value="ECO:0007669"/>
    <property type="project" value="TreeGrafter"/>
</dbReference>
<dbReference type="PROSITE" id="PS00111">
    <property type="entry name" value="PGLYCERATE_KINASE"/>
    <property type="match status" value="1"/>
</dbReference>
<accession>A0A2R6B976</accession>
<keyword evidence="9" id="KW-0324">Glycolysis</keyword>
<dbReference type="HAMAP" id="MF_00145">
    <property type="entry name" value="Phosphoglyc_kinase"/>
    <property type="match status" value="1"/>
</dbReference>
<comment type="subunit">
    <text evidence="9">Monomer.</text>
</comment>
<dbReference type="PANTHER" id="PTHR11406">
    <property type="entry name" value="PHOSPHOGLYCERATE KINASE"/>
    <property type="match status" value="1"/>
</dbReference>
<feature type="binding site" evidence="9">
    <location>
        <begin position="373"/>
        <end position="376"/>
    </location>
    <ligand>
        <name>ATP</name>
        <dbReference type="ChEBI" id="CHEBI:30616"/>
    </ligand>
</feature>
<feature type="binding site" evidence="9">
    <location>
        <position position="133"/>
    </location>
    <ligand>
        <name>substrate</name>
    </ligand>
</feature>
<comment type="caution">
    <text evidence="12">The sequence shown here is derived from an EMBL/GenBank/DDBJ whole genome shotgun (WGS) entry which is preliminary data.</text>
</comment>
<evidence type="ECO:0000256" key="2">
    <source>
        <dbReference type="ARBA" id="ARBA00008982"/>
    </source>
</evidence>
<evidence type="ECO:0000256" key="10">
    <source>
        <dbReference type="PIRSR" id="PIRSR000724-2"/>
    </source>
</evidence>
<gene>
    <name evidence="9" type="primary">pgk</name>
    <name evidence="12" type="ORF">B9Q06_06700</name>
</gene>
<feature type="binding site" evidence="9 10">
    <location>
        <position position="347"/>
    </location>
    <ligand>
        <name>ATP</name>
        <dbReference type="ChEBI" id="CHEBI:30616"/>
    </ligand>
</feature>
<comment type="similarity">
    <text evidence="2 9 11">Belongs to the phosphoglycerate kinase family.</text>
</comment>
<evidence type="ECO:0000256" key="11">
    <source>
        <dbReference type="RuleBase" id="RU000532"/>
    </source>
</evidence>
<dbReference type="PIRSF" id="PIRSF000724">
    <property type="entry name" value="Pgk"/>
    <property type="match status" value="1"/>
</dbReference>
<dbReference type="SUPFAM" id="SSF53748">
    <property type="entry name" value="Phosphoglycerate kinase"/>
    <property type="match status" value="1"/>
</dbReference>
<dbReference type="EMBL" id="NEXH01000013">
    <property type="protein sequence ID" value="PSN95132.1"/>
    <property type="molecule type" value="Genomic_DNA"/>
</dbReference>